<accession>A0AAV9PV92</accession>
<sequence>MTQQSAFDWSFESPLDAQAEEVIWEQFFGTTVEHIPNPTRKPYFDFYKAELSKLRMGQRSKDRALQQLAIRGQREILEIGRILQDHKDSPRKDTLAAVKSILPCDATDEAVSRTVELTVRVSLMVDMKRTANSFTSPDEPDGQWNDGQSLAQFVRGLFPRSDDASDAKDRKTNGQTFTAAFLVNVCRLSIVFTNNLGEHLKLERGKRELRIFPLKACLFAMEKNQENPIVPKSVLKETIQTLNILFPLDDPATVAMMKAEARTFHFEKPFDMPQTVDDLISGHWGDRLLALYNVYSSPAGTWTQLFKDTRNPQLYWTFWLAFAIFVLTVLSTVATIIQTVYSVKTYYEVY</sequence>
<comment type="caution">
    <text evidence="2">The sequence shown here is derived from an EMBL/GenBank/DDBJ whole genome shotgun (WGS) entry which is preliminary data.</text>
</comment>
<evidence type="ECO:0000313" key="2">
    <source>
        <dbReference type="EMBL" id="KAK5530150.1"/>
    </source>
</evidence>
<keyword evidence="1" id="KW-0472">Membrane</keyword>
<protein>
    <submittedName>
        <fullName evidence="2">Uncharacterized protein</fullName>
    </submittedName>
</protein>
<feature type="transmembrane region" description="Helical" evidence="1">
    <location>
        <begin position="314"/>
        <end position="337"/>
    </location>
</feature>
<evidence type="ECO:0000313" key="3">
    <source>
        <dbReference type="Proteomes" id="UP001345827"/>
    </source>
</evidence>
<keyword evidence="3" id="KW-1185">Reference proteome</keyword>
<keyword evidence="1" id="KW-1133">Transmembrane helix</keyword>
<gene>
    <name evidence="2" type="ORF">LTR25_009396</name>
</gene>
<evidence type="ECO:0000256" key="1">
    <source>
        <dbReference type="SAM" id="Phobius"/>
    </source>
</evidence>
<organism evidence="2 3">
    <name type="scientific">Vermiconidia calcicola</name>
    <dbReference type="NCBI Taxonomy" id="1690605"/>
    <lineage>
        <taxon>Eukaryota</taxon>
        <taxon>Fungi</taxon>
        <taxon>Dikarya</taxon>
        <taxon>Ascomycota</taxon>
        <taxon>Pezizomycotina</taxon>
        <taxon>Dothideomycetes</taxon>
        <taxon>Dothideomycetidae</taxon>
        <taxon>Mycosphaerellales</taxon>
        <taxon>Extremaceae</taxon>
        <taxon>Vermiconidia</taxon>
    </lineage>
</organism>
<dbReference type="EMBL" id="JAXLQG010000020">
    <property type="protein sequence ID" value="KAK5530150.1"/>
    <property type="molecule type" value="Genomic_DNA"/>
</dbReference>
<name>A0AAV9PV92_9PEZI</name>
<proteinExistence type="predicted"/>
<dbReference type="AlphaFoldDB" id="A0AAV9PV92"/>
<keyword evidence="1" id="KW-0812">Transmembrane</keyword>
<dbReference type="Proteomes" id="UP001345827">
    <property type="component" value="Unassembled WGS sequence"/>
</dbReference>
<reference evidence="2 3" key="1">
    <citation type="submission" date="2023-06" db="EMBL/GenBank/DDBJ databases">
        <title>Black Yeasts Isolated from many extreme environments.</title>
        <authorList>
            <person name="Coleine C."/>
            <person name="Stajich J.E."/>
            <person name="Selbmann L."/>
        </authorList>
    </citation>
    <scope>NUCLEOTIDE SEQUENCE [LARGE SCALE GENOMIC DNA]</scope>
    <source>
        <strain evidence="2 3">CCFEE 5887</strain>
    </source>
</reference>